<dbReference type="SUPFAM" id="SSF81383">
    <property type="entry name" value="F-box domain"/>
    <property type="match status" value="1"/>
</dbReference>
<dbReference type="GeneID" id="117646069"/>
<dbReference type="RefSeq" id="XP_034242635.1">
    <property type="nucleotide sequence ID" value="XM_034386744.1"/>
</dbReference>
<keyword evidence="2" id="KW-1185">Reference proteome</keyword>
<reference evidence="3" key="1">
    <citation type="submission" date="2025-08" db="UniProtKB">
        <authorList>
            <consortium name="RefSeq"/>
        </authorList>
    </citation>
    <scope>IDENTIFICATION</scope>
    <source>
        <tissue evidence="3">Total insect</tissue>
    </source>
</reference>
<evidence type="ECO:0000313" key="3">
    <source>
        <dbReference type="RefSeq" id="XP_034242635.1"/>
    </source>
</evidence>
<dbReference type="PROSITE" id="PS50181">
    <property type="entry name" value="FBOX"/>
    <property type="match status" value="1"/>
</dbReference>
<organism evidence="3">
    <name type="scientific">Thrips palmi</name>
    <name type="common">Melon thrips</name>
    <dbReference type="NCBI Taxonomy" id="161013"/>
    <lineage>
        <taxon>Eukaryota</taxon>
        <taxon>Metazoa</taxon>
        <taxon>Ecdysozoa</taxon>
        <taxon>Arthropoda</taxon>
        <taxon>Hexapoda</taxon>
        <taxon>Insecta</taxon>
        <taxon>Pterygota</taxon>
        <taxon>Neoptera</taxon>
        <taxon>Paraneoptera</taxon>
        <taxon>Thysanoptera</taxon>
        <taxon>Terebrantia</taxon>
        <taxon>Thripoidea</taxon>
        <taxon>Thripidae</taxon>
        <taxon>Thrips</taxon>
    </lineage>
</organism>
<dbReference type="Pfam" id="PF12937">
    <property type="entry name" value="F-box-like"/>
    <property type="match status" value="1"/>
</dbReference>
<protein>
    <submittedName>
        <fullName evidence="3">Uncharacterized protein LOC117646069 isoform X6</fullName>
    </submittedName>
</protein>
<name>A0A6P8YY85_THRPL</name>
<evidence type="ECO:0000313" key="2">
    <source>
        <dbReference type="Proteomes" id="UP000515158"/>
    </source>
</evidence>
<feature type="domain" description="F-box" evidence="1">
    <location>
        <begin position="25"/>
        <end position="71"/>
    </location>
</feature>
<sequence>MESVTELTEATQTMVPDALQGVDEEASLLSLPDDDLLGVLQYLSTPDLLSCSAACRRLRGVALRPELWRRRNLDDKRSPGVEDALRLAPCAFRLTLSFYDLRSLGEIGRLAATTRCAAVQLVLEVDPDAPALLRAAQLAIRNQAGLGRLKSLRVALHASRHIHEGSATTIPDLLAEVLRIEGLFWLDVDIYRSSSRAIDWPMPTVEAEEPAAQIPASIERATLRNVPPHFAHCVLRRHAATLQSVALWGDCRSVAPLLAAIPGLRHLDLKCPVMDDLHLVASCAALRSLKLTCAPFPDAAEAAASRATLEAFLRAATHLEELEIELGVLRWFPDLAAPGLLTLRKLAIIFSFCEVPYITAVPKLPALEWLMLSDVVPVYVLGVVNPASMPRLRGLCIPRPLRGTETCVHAAVHTADVRRILTSYSDFYLVVASRSCMKCEHCLKGCHGVPWPSYTTVGFYTLHAPGRDAVNALTWGSEEACEKWMKA</sequence>
<dbReference type="InterPro" id="IPR036047">
    <property type="entry name" value="F-box-like_dom_sf"/>
</dbReference>
<dbReference type="SMART" id="SM00256">
    <property type="entry name" value="FBOX"/>
    <property type="match status" value="1"/>
</dbReference>
<gene>
    <name evidence="3" type="primary">LOC117646069</name>
</gene>
<dbReference type="Gene3D" id="3.80.10.10">
    <property type="entry name" value="Ribonuclease Inhibitor"/>
    <property type="match status" value="2"/>
</dbReference>
<dbReference type="AlphaFoldDB" id="A0A6P8YY85"/>
<dbReference type="Proteomes" id="UP000515158">
    <property type="component" value="Unplaced"/>
</dbReference>
<accession>A0A6P8YY85</accession>
<dbReference type="OrthoDB" id="264520at2759"/>
<proteinExistence type="predicted"/>
<dbReference type="InterPro" id="IPR032675">
    <property type="entry name" value="LRR_dom_sf"/>
</dbReference>
<dbReference type="SUPFAM" id="SSF52047">
    <property type="entry name" value="RNI-like"/>
    <property type="match status" value="1"/>
</dbReference>
<dbReference type="InterPro" id="IPR001810">
    <property type="entry name" value="F-box_dom"/>
</dbReference>
<evidence type="ECO:0000259" key="1">
    <source>
        <dbReference type="PROSITE" id="PS50181"/>
    </source>
</evidence>